<sequence>MKLHLPGLLFLTLFLSAPHINVDAQERATQLRGPKSASSQYSGLEYGPIDAQDTLWRIAERYRQNNNLTVYQVMTAIYELNPTAFEQENLNLLVDGATLKLPSERYIARIDAEKARLRAEQDERLFAEMANQPGNSVRNVKPASPLVNQQDLTQTQSDIEQKITRLDAEQTRQFDELRMQFAASLENVEALLNENRKLYERVNQVNGELESLRGQVEGDVKQQLDVQLALQEELLEMIRAEQAQREAEKQGSLMNTLASPISLLIGSIFVTLLLVGGLIVWLLKRKPAEEKLESAVEPAPVPVPESDVDDLASALDVDLDDTADLTDDELFNDDDLLDDILTSELEESLDNELDTFSELEDDMLVPDDEGEDDLFEAGDDALDQSELDSLFDNDDISDNVLSEDTNIDGYDLSGEGDALEDFDENLDGEADTETTQDDAEADSNLEDDDELTDLDAGEENEDDFEVTSQPQESDLDDFDIDDILNDAQNTSASQFASDEPLDTDSVAEIDAPAQGETLGAAALPSVEDEDDKPEISIDDLLESTPSEPSLTDELDSNDDLINDDMIEKLEDEIVQQDKELDGITDGLLSEIEQIEMMGGLPDDDDDDEDDDEIEISDPAPSPQSIQSLDALTDDLDEVDVEDMSNADEFIDPLSDDLIAELQAESDDIELDEAADEPFDVPTDAQPSTNEQYTNPETPDNTEDLGSQAPSVSEQDSELPAKDSDELEEENLEARDDSSDTLNDGRGTDDSRVELNDADQPESELTDADQPEFEPTEAEGAFDIDDNEELSDPLTDELLAELEAEEQQSASQIDSLSDELLSELEAGLDDTAPEAEKDTAQGETKSESFDEAIEADNELDNKSEEEVEAQGPTFDEDSELPQQDEVPDAITDADDTVADKENVPASDDPLDDALAAFDKQLMDDIPSFGEVEDTHEQPHSEFEPSVTQARGSEPLENFDDSILDSAYNDVDDFELAQEQDGVIGDADIPASEPFDSNKQKEIDELDDVPGLDDWLTGDEASEGNSSDDDIFNELDNDEFDELLESLEADSADNAVDASPQTPTPPQATDAPDNAPQATFDHDEEQALDNPSQAKDESENEAELQLDNPDLDLSALLNDDDFVQTQQRDKTPPEEFLDVDALMDDGGDEDEMDPDSAELDLDVSLSDFTGVSDTDEVIDIDKDAGQNANLDLARVYLEMDDVVSAKELLNDVVAHGSEEQKQEAESILKSIS</sequence>
<reference evidence="4 5" key="1">
    <citation type="submission" date="2020-01" db="EMBL/GenBank/DDBJ databases">
        <authorList>
            <person name="Chen J."/>
            <person name="Zhu S."/>
            <person name="Yang J."/>
        </authorList>
    </citation>
    <scope>NUCLEOTIDE SEQUENCE [LARGE SCALE GENOMIC DNA]</scope>
    <source>
        <strain evidence="4 5">345S023</strain>
    </source>
</reference>
<organism evidence="4 5">
    <name type="scientific">Alteromonas profundi</name>
    <dbReference type="NCBI Taxonomy" id="2696062"/>
    <lineage>
        <taxon>Bacteria</taxon>
        <taxon>Pseudomonadati</taxon>
        <taxon>Pseudomonadota</taxon>
        <taxon>Gammaproteobacteria</taxon>
        <taxon>Alteromonadales</taxon>
        <taxon>Alteromonadaceae</taxon>
        <taxon>Alteromonas/Salinimonas group</taxon>
        <taxon>Alteromonas</taxon>
    </lineage>
</organism>
<evidence type="ECO:0000256" key="1">
    <source>
        <dbReference type="SAM" id="Coils"/>
    </source>
</evidence>
<feature type="compositionally biased region" description="Acidic residues" evidence="2">
    <location>
        <begin position="1002"/>
        <end position="1049"/>
    </location>
</feature>
<feature type="compositionally biased region" description="Acidic residues" evidence="2">
    <location>
        <begin position="755"/>
        <end position="805"/>
    </location>
</feature>
<comment type="caution">
    <text evidence="4">The sequence shown here is derived from an EMBL/GenBank/DDBJ whole genome shotgun (WGS) entry which is preliminary data.</text>
</comment>
<dbReference type="NCBIfam" id="TIGR03504">
    <property type="entry name" value="FimV_Cterm"/>
    <property type="match status" value="1"/>
</dbReference>
<dbReference type="EMBL" id="JAAAWN010000015">
    <property type="protein sequence ID" value="NDV91914.1"/>
    <property type="molecule type" value="Genomic_DNA"/>
</dbReference>
<feature type="compositionally biased region" description="Acidic residues" evidence="2">
    <location>
        <begin position="473"/>
        <end position="484"/>
    </location>
</feature>
<name>A0A7X5LMA5_9ALTE</name>
<dbReference type="InterPro" id="IPR020012">
    <property type="entry name" value="LysM_FimV"/>
</dbReference>
<evidence type="ECO:0000256" key="3">
    <source>
        <dbReference type="SAM" id="Phobius"/>
    </source>
</evidence>
<feature type="compositionally biased region" description="Acidic residues" evidence="2">
    <location>
        <begin position="864"/>
        <end position="878"/>
    </location>
</feature>
<feature type="compositionally biased region" description="Basic and acidic residues" evidence="2">
    <location>
        <begin position="833"/>
        <end position="847"/>
    </location>
</feature>
<feature type="region of interest" description="Disordered" evidence="2">
    <location>
        <begin position="929"/>
        <end position="1153"/>
    </location>
</feature>
<feature type="compositionally biased region" description="Low complexity" evidence="2">
    <location>
        <begin position="1055"/>
        <end position="1077"/>
    </location>
</feature>
<keyword evidence="3" id="KW-0472">Membrane</keyword>
<keyword evidence="3" id="KW-0812">Transmembrane</keyword>
<gene>
    <name evidence="4" type="ORF">GTH32_12075</name>
</gene>
<keyword evidence="5" id="KW-1185">Reference proteome</keyword>
<protein>
    <submittedName>
        <fullName evidence="4">AAA family ATPase</fullName>
    </submittedName>
</protein>
<feature type="compositionally biased region" description="Low complexity" evidence="2">
    <location>
        <begin position="1104"/>
        <end position="1115"/>
    </location>
</feature>
<feature type="compositionally biased region" description="Basic and acidic residues" evidence="2">
    <location>
        <begin position="931"/>
        <end position="941"/>
    </location>
</feature>
<dbReference type="AlphaFoldDB" id="A0A7X5LMA5"/>
<feature type="compositionally biased region" description="Acidic residues" evidence="2">
    <location>
        <begin position="1133"/>
        <end position="1153"/>
    </location>
</feature>
<evidence type="ECO:0000313" key="4">
    <source>
        <dbReference type="EMBL" id="NDV91914.1"/>
    </source>
</evidence>
<feature type="compositionally biased region" description="Acidic residues" evidence="2">
    <location>
        <begin position="417"/>
        <end position="465"/>
    </location>
</feature>
<feature type="compositionally biased region" description="Acidic residues" evidence="2">
    <location>
        <begin position="601"/>
        <end position="615"/>
    </location>
</feature>
<feature type="region of interest" description="Disordered" evidence="2">
    <location>
        <begin position="390"/>
        <end position="559"/>
    </location>
</feature>
<feature type="transmembrane region" description="Helical" evidence="3">
    <location>
        <begin position="261"/>
        <end position="283"/>
    </location>
</feature>
<accession>A0A7X5LMA5</accession>
<feature type="compositionally biased region" description="Acidic residues" evidence="2">
    <location>
        <begin position="884"/>
        <end position="895"/>
    </location>
</feature>
<keyword evidence="3" id="KW-1133">Transmembrane helix</keyword>
<dbReference type="Gene3D" id="1.20.58.2200">
    <property type="match status" value="1"/>
</dbReference>
<feature type="compositionally biased region" description="Acidic residues" evidence="2">
    <location>
        <begin position="848"/>
        <end position="857"/>
    </location>
</feature>
<dbReference type="NCBIfam" id="TIGR03505">
    <property type="entry name" value="FimV_core"/>
    <property type="match status" value="1"/>
</dbReference>
<evidence type="ECO:0000313" key="5">
    <source>
        <dbReference type="Proteomes" id="UP000470213"/>
    </source>
</evidence>
<dbReference type="InterPro" id="IPR038440">
    <property type="entry name" value="FimV_C_sf"/>
</dbReference>
<feature type="compositionally biased region" description="Polar residues" evidence="2">
    <location>
        <begin position="684"/>
        <end position="713"/>
    </location>
</feature>
<dbReference type="InterPro" id="IPR020011">
    <property type="entry name" value="FimV_C"/>
</dbReference>
<feature type="coiled-coil region" evidence="1">
    <location>
        <begin position="185"/>
        <end position="250"/>
    </location>
</feature>
<feature type="compositionally biased region" description="Basic and acidic residues" evidence="2">
    <location>
        <begin position="745"/>
        <end position="754"/>
    </location>
</feature>
<feature type="region of interest" description="Disordered" evidence="2">
    <location>
        <begin position="595"/>
        <end position="909"/>
    </location>
</feature>
<dbReference type="Proteomes" id="UP000470213">
    <property type="component" value="Unassembled WGS sequence"/>
</dbReference>
<proteinExistence type="predicted"/>
<keyword evidence="1" id="KW-0175">Coiled coil</keyword>
<feature type="compositionally biased region" description="Acidic residues" evidence="2">
    <location>
        <begin position="550"/>
        <end position="559"/>
    </location>
</feature>
<feature type="compositionally biased region" description="Acidic residues" evidence="2">
    <location>
        <begin position="526"/>
        <end position="541"/>
    </location>
</feature>
<dbReference type="RefSeq" id="WP_163086064.1">
    <property type="nucleotide sequence ID" value="NZ_JAAAWN010000015.1"/>
</dbReference>
<feature type="compositionally biased region" description="Acidic residues" evidence="2">
    <location>
        <begin position="815"/>
        <end position="832"/>
    </location>
</feature>
<feature type="compositionally biased region" description="Polar residues" evidence="2">
    <location>
        <begin position="487"/>
        <end position="496"/>
    </location>
</feature>
<feature type="compositionally biased region" description="Acidic residues" evidence="2">
    <location>
        <begin position="631"/>
        <end position="678"/>
    </location>
</feature>
<evidence type="ECO:0000256" key="2">
    <source>
        <dbReference type="SAM" id="MobiDB-lite"/>
    </source>
</evidence>